<keyword evidence="3" id="KW-1185">Reference proteome</keyword>
<comment type="caution">
    <text evidence="2">The sequence shown here is derived from an EMBL/GenBank/DDBJ whole genome shotgun (WGS) entry which is preliminary data.</text>
</comment>
<proteinExistence type="predicted"/>
<feature type="compositionally biased region" description="Basic and acidic residues" evidence="1">
    <location>
        <begin position="286"/>
        <end position="303"/>
    </location>
</feature>
<feature type="region of interest" description="Disordered" evidence="1">
    <location>
        <begin position="1"/>
        <end position="48"/>
    </location>
</feature>
<evidence type="ECO:0000313" key="3">
    <source>
        <dbReference type="Proteomes" id="UP000886523"/>
    </source>
</evidence>
<reference evidence="2" key="1">
    <citation type="journal article" date="2020" name="Nat. Commun.">
        <title>Large-scale genome sequencing of mycorrhizal fungi provides insights into the early evolution of symbiotic traits.</title>
        <authorList>
            <person name="Miyauchi S."/>
            <person name="Kiss E."/>
            <person name="Kuo A."/>
            <person name="Drula E."/>
            <person name="Kohler A."/>
            <person name="Sanchez-Garcia M."/>
            <person name="Morin E."/>
            <person name="Andreopoulos B."/>
            <person name="Barry K.W."/>
            <person name="Bonito G."/>
            <person name="Buee M."/>
            <person name="Carver A."/>
            <person name="Chen C."/>
            <person name="Cichocki N."/>
            <person name="Clum A."/>
            <person name="Culley D."/>
            <person name="Crous P.W."/>
            <person name="Fauchery L."/>
            <person name="Girlanda M."/>
            <person name="Hayes R.D."/>
            <person name="Keri Z."/>
            <person name="LaButti K."/>
            <person name="Lipzen A."/>
            <person name="Lombard V."/>
            <person name="Magnuson J."/>
            <person name="Maillard F."/>
            <person name="Murat C."/>
            <person name="Nolan M."/>
            <person name="Ohm R.A."/>
            <person name="Pangilinan J."/>
            <person name="Pereira M.F."/>
            <person name="Perotto S."/>
            <person name="Peter M."/>
            <person name="Pfister S."/>
            <person name="Riley R."/>
            <person name="Sitrit Y."/>
            <person name="Stielow J.B."/>
            <person name="Szollosi G."/>
            <person name="Zifcakova L."/>
            <person name="Stursova M."/>
            <person name="Spatafora J.W."/>
            <person name="Tedersoo L."/>
            <person name="Vaario L.M."/>
            <person name="Yamada A."/>
            <person name="Yan M."/>
            <person name="Wang P."/>
            <person name="Xu J."/>
            <person name="Bruns T."/>
            <person name="Baldrian P."/>
            <person name="Vilgalys R."/>
            <person name="Dunand C."/>
            <person name="Henrissat B."/>
            <person name="Grigoriev I.V."/>
            <person name="Hibbett D."/>
            <person name="Nagy L.G."/>
            <person name="Martin F.M."/>
        </authorList>
    </citation>
    <scope>NUCLEOTIDE SEQUENCE</scope>
    <source>
        <strain evidence="2">UP504</strain>
    </source>
</reference>
<feature type="compositionally biased region" description="Polar residues" evidence="1">
    <location>
        <begin position="719"/>
        <end position="728"/>
    </location>
</feature>
<feature type="region of interest" description="Disordered" evidence="1">
    <location>
        <begin position="669"/>
        <end position="689"/>
    </location>
</feature>
<feature type="region of interest" description="Disordered" evidence="1">
    <location>
        <begin position="251"/>
        <end position="303"/>
    </location>
</feature>
<dbReference type="EMBL" id="MU128930">
    <property type="protein sequence ID" value="KAF9517741.1"/>
    <property type="molecule type" value="Genomic_DNA"/>
</dbReference>
<feature type="region of interest" description="Disordered" evidence="1">
    <location>
        <begin position="348"/>
        <end position="374"/>
    </location>
</feature>
<feature type="compositionally biased region" description="Polar residues" evidence="1">
    <location>
        <begin position="348"/>
        <end position="359"/>
    </location>
</feature>
<protein>
    <submittedName>
        <fullName evidence="2">Uncharacterized protein</fullName>
    </submittedName>
</protein>
<dbReference type="AlphaFoldDB" id="A0A9P6B7K7"/>
<accession>A0A9P6B7K7</accession>
<evidence type="ECO:0000256" key="1">
    <source>
        <dbReference type="SAM" id="MobiDB-lite"/>
    </source>
</evidence>
<dbReference type="Proteomes" id="UP000886523">
    <property type="component" value="Unassembled WGS sequence"/>
</dbReference>
<gene>
    <name evidence="2" type="ORF">BS47DRAFT_1359505</name>
</gene>
<feature type="region of interest" description="Disordered" evidence="1">
    <location>
        <begin position="719"/>
        <end position="742"/>
    </location>
</feature>
<evidence type="ECO:0000313" key="2">
    <source>
        <dbReference type="EMBL" id="KAF9517741.1"/>
    </source>
</evidence>
<sequence>MNRECATTPIEGSMPGQSSNEDNSGRKYLLLPPEEGSTREGASQDTGPTSLVCIISKSEDSAATYNQSTKQLLETVYTRRGSCDPATIGEVPPIIHEVLALLNKECSKLRNVSTSKTKRKLFSIPYSDDSWSVEGLQEIAETSREPYPQKELDWNRALEALSNSTYTRTGTASPGAEDIKSSISISASYLNEIQAAPEGCGSPGWSAVQGGIVKTNIVTAGFPTKSQGTGTMPIKQSVGGDLGLWNSRDTVTSTGCRTENARDEQLPGHSTVRKPEELRYSAINEKPPDNELGGDRKADSGNHQGLDRIDAQLIIEAAGDIKSCIQSKGTQAVVRTIEKHAGLQPYNASNAGALPNSSGRGDRGLSYSRATGVTESTNQAPIASMTDYQTKDMWYNTLGLPDNVSVTQVMIGEAYYHTSKPTGAQSYVQSEESKSLSPQEPEELQYSAINQKPPDNGIKGAHVPEKLASTILEPYLISTQPKADSGNHWDPDTLDKQGVIEVANKPSGVESRIEFEELGGSLPKRTRATIRTIEQEAEVPPHTDDFIQLSNFSSRKRGESSCSHATNATKSTDQTLVISATDYRAGDKKHITLRLPDNISSTQAAMGGACYYIGSESGERQLAVEVASNVESCVESKELSESLLKRARATVRMIEWRTEFQLDTDDLTKLPSSSSTRKKRKSHCSHEVIRASPNLKRTSKVTGTTDCRVKAGRYVTLDSSNNVSSSHVTPWDPYHLDDGSEE</sequence>
<name>A0A9P6B7K7_9AGAM</name>
<organism evidence="2 3">
    <name type="scientific">Hydnum rufescens UP504</name>
    <dbReference type="NCBI Taxonomy" id="1448309"/>
    <lineage>
        <taxon>Eukaryota</taxon>
        <taxon>Fungi</taxon>
        <taxon>Dikarya</taxon>
        <taxon>Basidiomycota</taxon>
        <taxon>Agaricomycotina</taxon>
        <taxon>Agaricomycetes</taxon>
        <taxon>Cantharellales</taxon>
        <taxon>Hydnaceae</taxon>
        <taxon>Hydnum</taxon>
    </lineage>
</organism>